<feature type="chain" id="PRO_5026718511" evidence="1">
    <location>
        <begin position="29"/>
        <end position="158"/>
    </location>
</feature>
<comment type="caution">
    <text evidence="2">The sequence shown here is derived from an EMBL/GenBank/DDBJ whole genome shotgun (WGS) entry which is preliminary data.</text>
</comment>
<keyword evidence="3" id="KW-1185">Reference proteome</keyword>
<keyword evidence="1" id="KW-0732">Signal</keyword>
<organism evidence="2 3">
    <name type="scientific">Parasedimentitalea huanghaiensis</name>
    <dbReference type="NCBI Taxonomy" id="2682100"/>
    <lineage>
        <taxon>Bacteria</taxon>
        <taxon>Pseudomonadati</taxon>
        <taxon>Pseudomonadota</taxon>
        <taxon>Alphaproteobacteria</taxon>
        <taxon>Rhodobacterales</taxon>
        <taxon>Paracoccaceae</taxon>
        <taxon>Parasedimentitalea</taxon>
    </lineage>
</organism>
<accession>A0A6L6WKC7</accession>
<dbReference type="EMBL" id="WQLV01000012">
    <property type="protein sequence ID" value="MVO17608.1"/>
    <property type="molecule type" value="Genomic_DNA"/>
</dbReference>
<protein>
    <submittedName>
        <fullName evidence="2">DUF411 domain-containing protein</fullName>
    </submittedName>
</protein>
<evidence type="ECO:0000313" key="3">
    <source>
        <dbReference type="Proteomes" id="UP000478892"/>
    </source>
</evidence>
<dbReference type="PROSITE" id="PS51318">
    <property type="entry name" value="TAT"/>
    <property type="match status" value="1"/>
</dbReference>
<dbReference type="AlphaFoldDB" id="A0A6L6WKC7"/>
<evidence type="ECO:0000313" key="2">
    <source>
        <dbReference type="EMBL" id="MVO17608.1"/>
    </source>
</evidence>
<dbReference type="RefSeq" id="WP_157023890.1">
    <property type="nucleotide sequence ID" value="NZ_WQLV01000012.1"/>
</dbReference>
<sequence>MNTSAFTRRNLLQGMLAVAAVSAAPAIAQGTPKMQVLKDPSCGCCGSWVKIMKRSGFDVSVQETTNEKLFRHKLKSGITEELASCHTASIEGYLIEGHVPPSDVKRLLAERPDALGLSVPGMPWGSPGMGPESERDAYDVILFYKDGTTEVFARYEAA</sequence>
<feature type="signal peptide" evidence="1">
    <location>
        <begin position="1"/>
        <end position="28"/>
    </location>
</feature>
<dbReference type="InterPro" id="IPR007332">
    <property type="entry name" value="DUF411"/>
</dbReference>
<dbReference type="InterPro" id="IPR006311">
    <property type="entry name" value="TAT_signal"/>
</dbReference>
<evidence type="ECO:0000256" key="1">
    <source>
        <dbReference type="SAM" id="SignalP"/>
    </source>
</evidence>
<dbReference type="Pfam" id="PF04214">
    <property type="entry name" value="DUF411"/>
    <property type="match status" value="1"/>
</dbReference>
<dbReference type="Proteomes" id="UP000478892">
    <property type="component" value="Unassembled WGS sequence"/>
</dbReference>
<proteinExistence type="predicted"/>
<name>A0A6L6WKC7_9RHOB</name>
<gene>
    <name evidence="2" type="ORF">GO984_17475</name>
</gene>
<reference evidence="2 3" key="1">
    <citation type="submission" date="2019-12" db="EMBL/GenBank/DDBJ databases">
        <authorList>
            <person name="Zhang Y.-J."/>
        </authorList>
    </citation>
    <scope>NUCLEOTIDE SEQUENCE [LARGE SCALE GENOMIC DNA]</scope>
    <source>
        <strain evidence="2 3">CY05</strain>
    </source>
</reference>